<dbReference type="AlphaFoldDB" id="A0A660SLU8"/>
<feature type="transmembrane region" description="Helical" evidence="1">
    <location>
        <begin position="12"/>
        <end position="30"/>
    </location>
</feature>
<feature type="transmembrane region" description="Helical" evidence="1">
    <location>
        <begin position="115"/>
        <end position="131"/>
    </location>
</feature>
<organism evidence="2 3">
    <name type="scientific">candidate division TA06 bacterium</name>
    <dbReference type="NCBI Taxonomy" id="2250710"/>
    <lineage>
        <taxon>Bacteria</taxon>
        <taxon>Bacteria division TA06</taxon>
    </lineage>
</organism>
<keyword evidence="1" id="KW-0812">Transmembrane</keyword>
<feature type="transmembrane region" description="Helical" evidence="1">
    <location>
        <begin position="90"/>
        <end position="109"/>
    </location>
</feature>
<evidence type="ECO:0000256" key="1">
    <source>
        <dbReference type="SAM" id="Phobius"/>
    </source>
</evidence>
<reference evidence="2 3" key="1">
    <citation type="submission" date="2018-06" db="EMBL/GenBank/DDBJ databases">
        <title>Extensive metabolic versatility and redundancy in microbially diverse, dynamic hydrothermal sediments.</title>
        <authorList>
            <person name="Dombrowski N."/>
            <person name="Teske A."/>
            <person name="Baker B.J."/>
        </authorList>
    </citation>
    <scope>NUCLEOTIDE SEQUENCE [LARGE SCALE GENOMIC DNA]</scope>
    <source>
        <strain evidence="2">B10_G13</strain>
    </source>
</reference>
<dbReference type="EMBL" id="QNBD01000078">
    <property type="protein sequence ID" value="RKX71739.1"/>
    <property type="molecule type" value="Genomic_DNA"/>
</dbReference>
<gene>
    <name evidence="2" type="ORF">DRP43_02225</name>
</gene>
<feature type="transmembrane region" description="Helical" evidence="1">
    <location>
        <begin position="42"/>
        <end position="69"/>
    </location>
</feature>
<sequence>MKDIIKRLRTTYFIMVIPIFLLIFTIFALHKYEILIAYNSKYIGYIGLFLFVLSAFFGIALPILMRNLFRYRAIKKGDMNISLFFKFENKTLLIALISGYIANIAYILLVPKLHLYGSIIIALYAIYVNYPEKKKIIVDLKTFGMDIENIQGINNEHK</sequence>
<comment type="caution">
    <text evidence="2">The sequence shown here is derived from an EMBL/GenBank/DDBJ whole genome shotgun (WGS) entry which is preliminary data.</text>
</comment>
<dbReference type="Proteomes" id="UP000271125">
    <property type="component" value="Unassembled WGS sequence"/>
</dbReference>
<proteinExistence type="predicted"/>
<evidence type="ECO:0000313" key="2">
    <source>
        <dbReference type="EMBL" id="RKX71739.1"/>
    </source>
</evidence>
<accession>A0A660SLU8</accession>
<name>A0A660SLU8_UNCT6</name>
<keyword evidence="1" id="KW-1133">Transmembrane helix</keyword>
<protein>
    <submittedName>
        <fullName evidence="2">Uncharacterized protein</fullName>
    </submittedName>
</protein>
<keyword evidence="1" id="KW-0472">Membrane</keyword>
<evidence type="ECO:0000313" key="3">
    <source>
        <dbReference type="Proteomes" id="UP000271125"/>
    </source>
</evidence>